<name>A0A087SIR8_AUXPR</name>
<dbReference type="AlphaFoldDB" id="A0A087SIR8"/>
<sequence>MPGPAGLPSAPVSTPPRRGRRSGTGRRWRSGRCPPAGPRTGSGLRARRPGPRSPGRGRGRTPGAAPGAGPTCACPPGGFGPGAR</sequence>
<organism evidence="2 3">
    <name type="scientific">Auxenochlorella protothecoides</name>
    <name type="common">Green microalga</name>
    <name type="synonym">Chlorella protothecoides</name>
    <dbReference type="NCBI Taxonomy" id="3075"/>
    <lineage>
        <taxon>Eukaryota</taxon>
        <taxon>Viridiplantae</taxon>
        <taxon>Chlorophyta</taxon>
        <taxon>core chlorophytes</taxon>
        <taxon>Trebouxiophyceae</taxon>
        <taxon>Chlorellales</taxon>
        <taxon>Chlorellaceae</taxon>
        <taxon>Auxenochlorella</taxon>
    </lineage>
</organism>
<protein>
    <submittedName>
        <fullName evidence="2">Uncharacterized protein</fullName>
    </submittedName>
</protein>
<dbReference type="Proteomes" id="UP000028924">
    <property type="component" value="Unassembled WGS sequence"/>
</dbReference>
<feature type="region of interest" description="Disordered" evidence="1">
    <location>
        <begin position="1"/>
        <end position="84"/>
    </location>
</feature>
<gene>
    <name evidence="2" type="ORF">F751_2464</name>
</gene>
<evidence type="ECO:0000256" key="1">
    <source>
        <dbReference type="SAM" id="MobiDB-lite"/>
    </source>
</evidence>
<feature type="compositionally biased region" description="Low complexity" evidence="1">
    <location>
        <begin position="61"/>
        <end position="76"/>
    </location>
</feature>
<evidence type="ECO:0000313" key="2">
    <source>
        <dbReference type="EMBL" id="KFM25622.1"/>
    </source>
</evidence>
<accession>A0A087SIR8</accession>
<dbReference type="EMBL" id="KL662122">
    <property type="protein sequence ID" value="KFM25622.1"/>
    <property type="molecule type" value="Genomic_DNA"/>
</dbReference>
<evidence type="ECO:0000313" key="3">
    <source>
        <dbReference type="Proteomes" id="UP000028924"/>
    </source>
</evidence>
<reference evidence="2 3" key="1">
    <citation type="journal article" date="2014" name="BMC Genomics">
        <title>Oil accumulation mechanisms of the oleaginous microalga Chlorella protothecoides revealed through its genome, transcriptomes, and proteomes.</title>
        <authorList>
            <person name="Gao C."/>
            <person name="Wang Y."/>
            <person name="Shen Y."/>
            <person name="Yan D."/>
            <person name="He X."/>
            <person name="Dai J."/>
            <person name="Wu Q."/>
        </authorList>
    </citation>
    <scope>NUCLEOTIDE SEQUENCE [LARGE SCALE GENOMIC DNA]</scope>
    <source>
        <strain evidence="2 3">0710</strain>
    </source>
</reference>
<dbReference type="KEGG" id="apro:F751_2464"/>
<keyword evidence="3" id="KW-1185">Reference proteome</keyword>
<dbReference type="RefSeq" id="XP_011398518.1">
    <property type="nucleotide sequence ID" value="XM_011400216.1"/>
</dbReference>
<feature type="compositionally biased region" description="Basic residues" evidence="1">
    <location>
        <begin position="45"/>
        <end position="59"/>
    </location>
</feature>
<proteinExistence type="predicted"/>
<feature type="compositionally biased region" description="Basic residues" evidence="1">
    <location>
        <begin position="17"/>
        <end position="30"/>
    </location>
</feature>
<dbReference type="GeneID" id="23613855"/>